<keyword evidence="2" id="KW-0175">Coiled coil</keyword>
<accession>A0AAV0A1L4</accession>
<dbReference type="EMBL" id="CALSGD010001533">
    <property type="protein sequence ID" value="CAH7018982.1"/>
    <property type="molecule type" value="Genomic_DNA"/>
</dbReference>
<dbReference type="InterPro" id="IPR015158">
    <property type="entry name" value="Bud22_dom"/>
</dbReference>
<dbReference type="RefSeq" id="XP_051056935.1">
    <property type="nucleotide sequence ID" value="XM_051200978.1"/>
</dbReference>
<dbReference type="PANTHER" id="PTHR23325">
    <property type="entry name" value="SERUM RESPONSE FACTOR-BINDING"/>
    <property type="match status" value="1"/>
</dbReference>
<dbReference type="GO" id="GO:0005634">
    <property type="term" value="C:nucleus"/>
    <property type="evidence" value="ECO:0007669"/>
    <property type="project" value="TreeGrafter"/>
</dbReference>
<dbReference type="Pfam" id="PF09073">
    <property type="entry name" value="BUD22"/>
    <property type="match status" value="1"/>
</dbReference>
<sequence>MAADPLPPSAMAQPGTLNLNNEVVKMRKDVKRIRVLVIRKLVRSVGRLKSKKGTEDALLKNQRRAQRLLEEIHAMKELKPDVITKSALGDDINFEKTCKKPDSTATERAIARLAVHPLLKKKIDVLKAAVQAFKDARQNAPEAESSKTVPEENQCRDTLCSKDDASEIQHPERTIVSEQKGKDAKTIAKKAVHDLKGKMATIEHGPKAVATPCPPEMPSGKDAVATSAYQKVPSDSKGNASTATTKKESERTLGESGGSEEEGSEEEKEYFDDSTEERFYKQSSVSEDSDSGDDFFIGKVRRTRKKEGSIRPSAKEQKPLPKVSPKTYTLETDWDVRNDKHKLIPEARKLESVFFHSLSGPKSSRRDSREQAPKNKTPDFPENEPGIKSQFTKSARRRFESVKQQAQAPLHPSWEASRRRKEQQSKITVFQGKKITFDD</sequence>
<dbReference type="AlphaFoldDB" id="A0AAV0A1L4"/>
<feature type="compositionally biased region" description="Basic and acidic residues" evidence="6">
    <location>
        <begin position="364"/>
        <end position="379"/>
    </location>
</feature>
<comment type="function">
    <text evidence="3">May be involved in regulating transcriptional activation of cardiac genes during the aging process. May play a role in biosynthesis and/or processing of SLC2A4 in adipose cells.</text>
</comment>
<evidence type="ECO:0000259" key="7">
    <source>
        <dbReference type="Pfam" id="PF09073"/>
    </source>
</evidence>
<feature type="domain" description="Bud22" evidence="7">
    <location>
        <begin position="365"/>
        <end position="438"/>
    </location>
</feature>
<evidence type="ECO:0000256" key="2">
    <source>
        <dbReference type="ARBA" id="ARBA00023054"/>
    </source>
</evidence>
<feature type="region of interest" description="Disordered" evidence="6">
    <location>
        <begin position="206"/>
        <end position="327"/>
    </location>
</feature>
<feature type="compositionally biased region" description="Acidic residues" evidence="6">
    <location>
        <begin position="258"/>
        <end position="275"/>
    </location>
</feature>
<evidence type="ECO:0000256" key="1">
    <source>
        <dbReference type="ARBA" id="ARBA00013459"/>
    </source>
</evidence>
<protein>
    <recommendedName>
        <fullName evidence="1">Serum response factor-binding protein 1</fullName>
    </recommendedName>
    <alternativeName>
        <fullName evidence="5">SRF-dependent transcription regulation-associated protein</fullName>
    </alternativeName>
</protein>
<dbReference type="GO" id="GO:0030490">
    <property type="term" value="P:maturation of SSU-rRNA"/>
    <property type="evidence" value="ECO:0007669"/>
    <property type="project" value="TreeGrafter"/>
</dbReference>
<evidence type="ECO:0000256" key="6">
    <source>
        <dbReference type="SAM" id="MobiDB-lite"/>
    </source>
</evidence>
<evidence type="ECO:0000256" key="3">
    <source>
        <dbReference type="ARBA" id="ARBA00025646"/>
    </source>
</evidence>
<evidence type="ECO:0000256" key="5">
    <source>
        <dbReference type="ARBA" id="ARBA00033254"/>
    </source>
</evidence>
<dbReference type="InterPro" id="IPR037393">
    <property type="entry name" value="Bud22/SRFB1"/>
</dbReference>
<feature type="region of interest" description="Disordered" evidence="6">
    <location>
        <begin position="355"/>
        <end position="439"/>
    </location>
</feature>
<evidence type="ECO:0000256" key="4">
    <source>
        <dbReference type="ARBA" id="ARBA00025850"/>
    </source>
</evidence>
<organism evidence="8 9">
    <name type="scientific">Phodopus roborovskii</name>
    <name type="common">Roborovski's desert hamster</name>
    <name type="synonym">Cricetulus roborovskii</name>
    <dbReference type="NCBI Taxonomy" id="109678"/>
    <lineage>
        <taxon>Eukaryota</taxon>
        <taxon>Metazoa</taxon>
        <taxon>Chordata</taxon>
        <taxon>Craniata</taxon>
        <taxon>Vertebrata</taxon>
        <taxon>Euteleostomi</taxon>
        <taxon>Mammalia</taxon>
        <taxon>Eutheria</taxon>
        <taxon>Euarchontoglires</taxon>
        <taxon>Glires</taxon>
        <taxon>Rodentia</taxon>
        <taxon>Myomorpha</taxon>
        <taxon>Muroidea</taxon>
        <taxon>Cricetidae</taxon>
        <taxon>Cricetinae</taxon>
        <taxon>Phodopus</taxon>
    </lineage>
</organism>
<dbReference type="GO" id="GO:0030686">
    <property type="term" value="C:90S preribosome"/>
    <property type="evidence" value="ECO:0007669"/>
    <property type="project" value="TreeGrafter"/>
</dbReference>
<comment type="subunit">
    <text evidence="4">Interacts with SRF. Forms complexes with SRF and SRF cofactors ARID2, MYOCD and NKX2-5. Interacts with the N-terminus of SLC2A4.</text>
</comment>
<dbReference type="Proteomes" id="UP001152836">
    <property type="component" value="Unassembled WGS sequence"/>
</dbReference>
<feature type="compositionally biased region" description="Basic and acidic residues" evidence="6">
    <location>
        <begin position="306"/>
        <end position="319"/>
    </location>
</feature>
<dbReference type="CTD" id="153443"/>
<reference evidence="8" key="1">
    <citation type="submission" date="2022-06" db="EMBL/GenBank/DDBJ databases">
        <authorList>
            <person name="Andreotti S."/>
            <person name="Wyler E."/>
        </authorList>
    </citation>
    <scope>NUCLEOTIDE SEQUENCE</scope>
</reference>
<dbReference type="GeneID" id="127234171"/>
<comment type="caution">
    <text evidence="8">The sequence shown here is derived from an EMBL/GenBank/DDBJ whole genome shotgun (WGS) entry which is preliminary data.</text>
</comment>
<proteinExistence type="predicted"/>
<name>A0AAV0A1L4_PHORO</name>
<dbReference type="KEGG" id="prob:127234171"/>
<gene>
    <name evidence="8" type="primary">Srfbp1</name>
    <name evidence="8" type="ORF">PHOROB_LOCUS13634</name>
</gene>
<evidence type="ECO:0000313" key="8">
    <source>
        <dbReference type="EMBL" id="CAH7018982.1"/>
    </source>
</evidence>
<keyword evidence="9" id="KW-1185">Reference proteome</keyword>
<dbReference type="PANTHER" id="PTHR23325:SF1">
    <property type="entry name" value="SERUM RESPONSE FACTOR-BINDING PROTEIN 1"/>
    <property type="match status" value="1"/>
</dbReference>
<evidence type="ECO:0000313" key="9">
    <source>
        <dbReference type="Proteomes" id="UP001152836"/>
    </source>
</evidence>